<organism evidence="4 5">
    <name type="scientific">Carex littledalei</name>
    <dbReference type="NCBI Taxonomy" id="544730"/>
    <lineage>
        <taxon>Eukaryota</taxon>
        <taxon>Viridiplantae</taxon>
        <taxon>Streptophyta</taxon>
        <taxon>Embryophyta</taxon>
        <taxon>Tracheophyta</taxon>
        <taxon>Spermatophyta</taxon>
        <taxon>Magnoliopsida</taxon>
        <taxon>Liliopsida</taxon>
        <taxon>Poales</taxon>
        <taxon>Cyperaceae</taxon>
        <taxon>Cyperoideae</taxon>
        <taxon>Cariceae</taxon>
        <taxon>Carex</taxon>
        <taxon>Carex subgen. Euthyceras</taxon>
    </lineage>
</organism>
<dbReference type="AlphaFoldDB" id="A0A833QTU3"/>
<keyword evidence="3" id="KW-1133">Transmembrane helix</keyword>
<gene>
    <name evidence="4" type="ORF">FCM35_KLT07455</name>
</gene>
<proteinExistence type="predicted"/>
<reference evidence="4" key="1">
    <citation type="submission" date="2020-01" db="EMBL/GenBank/DDBJ databases">
        <title>Genome sequence of Kobresia littledalei, the first chromosome-level genome in the family Cyperaceae.</title>
        <authorList>
            <person name="Qu G."/>
        </authorList>
    </citation>
    <scope>NUCLEOTIDE SEQUENCE</scope>
    <source>
        <strain evidence="4">C.B.Clarke</strain>
        <tissue evidence="4">Leaf</tissue>
    </source>
</reference>
<keyword evidence="5" id="KW-1185">Reference proteome</keyword>
<dbReference type="Proteomes" id="UP000623129">
    <property type="component" value="Unassembled WGS sequence"/>
</dbReference>
<evidence type="ECO:0008006" key="6">
    <source>
        <dbReference type="Google" id="ProtNLM"/>
    </source>
</evidence>
<dbReference type="EMBL" id="SWLB01000017">
    <property type="protein sequence ID" value="KAF3327337.1"/>
    <property type="molecule type" value="Genomic_DNA"/>
</dbReference>
<dbReference type="InterPro" id="IPR044839">
    <property type="entry name" value="NDR1-like"/>
</dbReference>
<name>A0A833QTU3_9POAL</name>
<evidence type="ECO:0000256" key="2">
    <source>
        <dbReference type="ARBA" id="ARBA00023136"/>
    </source>
</evidence>
<evidence type="ECO:0000313" key="5">
    <source>
        <dbReference type="Proteomes" id="UP000623129"/>
    </source>
</evidence>
<keyword evidence="3" id="KW-0812">Transmembrane</keyword>
<dbReference type="GO" id="GO:0005886">
    <property type="term" value="C:plasma membrane"/>
    <property type="evidence" value="ECO:0007669"/>
    <property type="project" value="TreeGrafter"/>
</dbReference>
<dbReference type="GO" id="GO:0098542">
    <property type="term" value="P:defense response to other organism"/>
    <property type="evidence" value="ECO:0007669"/>
    <property type="project" value="InterPro"/>
</dbReference>
<comment type="subcellular location">
    <subcellularLocation>
        <location evidence="1">Membrane</location>
    </subcellularLocation>
</comment>
<comment type="caution">
    <text evidence="4">The sequence shown here is derived from an EMBL/GenBank/DDBJ whole genome shotgun (WGS) entry which is preliminary data.</text>
</comment>
<dbReference type="OrthoDB" id="777695at2759"/>
<keyword evidence="2 3" id="KW-0472">Membrane</keyword>
<feature type="transmembrane region" description="Helical" evidence="3">
    <location>
        <begin position="68"/>
        <end position="92"/>
    </location>
</feature>
<evidence type="ECO:0000256" key="1">
    <source>
        <dbReference type="ARBA" id="ARBA00004370"/>
    </source>
</evidence>
<evidence type="ECO:0000313" key="4">
    <source>
        <dbReference type="EMBL" id="KAF3327337.1"/>
    </source>
</evidence>
<protein>
    <recommendedName>
        <fullName evidence="6">Late embryogenesis abundant protein LEA-2 subgroup domain-containing protein</fullName>
    </recommendedName>
</protein>
<accession>A0A833QTU3</accession>
<dbReference type="PANTHER" id="PTHR31234:SF2">
    <property type="entry name" value="OS05G0199100 PROTEIN"/>
    <property type="match status" value="1"/>
</dbReference>
<dbReference type="PANTHER" id="PTHR31234">
    <property type="entry name" value="LATE EMBRYOGENESIS ABUNDANT (LEA) HYDROXYPROLINE-RICH GLYCOPROTEIN FAMILY"/>
    <property type="match status" value="1"/>
</dbReference>
<evidence type="ECO:0000256" key="3">
    <source>
        <dbReference type="SAM" id="Phobius"/>
    </source>
</evidence>
<sequence>MSDSSSPKGLCYAKPPGYFDSPINTHPFPYQHNSVYFFTDPSKSTSPAPRRVLPLPVKRRSCLCSCCLWLSALIIFLIFLTAICFFLLYFYIHPRFPEFHLDHIALSQVKISNDSGDLLLSCQFDAAVQATNKNTVLRFKYGNFNITVWATGEIFKDTLLGRGVAPGFEQGQRNVTLVRSKISVQSEVVDANTAEEIVDRMHAGDLKVSMEVSTSIKVTVGDWNVMKVPVHLLCKGIETAAAKSGSNPSCQLDLFRMLLRQLHLFKD</sequence>